<dbReference type="InterPro" id="IPR051458">
    <property type="entry name" value="Cyt/Met_Dipeptidase"/>
</dbReference>
<protein>
    <submittedName>
        <fullName evidence="11">Cytosolic non-specific dipeptidase-like isoform X2</fullName>
    </submittedName>
</protein>
<dbReference type="AlphaFoldDB" id="A0A6P8J1J4"/>
<sequence length="394" mass="43627">MASSNIETVFSYLVKNEELYIQRLADAVAIKSVSAWPETRGEIEKMVNHVADELKKLGATVELADIGQQTLPDGSKLPLPPVILGSLGDDPAKKTVCIYGHLDVQPALQEDGWDTDPFVLKEIDGKLYGRGSTDDKGPVLCWLHVIEAYKENGIDLPINIKFCFEGMEESGSEGLDELIAERKDSFFKSIDYVCISDNYWLGKEKPCVTYGLRGICYFFVEVACATKDLHSGVFGGSVHEAMTDLVSLLDTLVDVKGNILVPGVNDSVAPVTEEEKKSYDPIDFDLEEYRKDIGHNRLLHENKPDLLMHRWRYPSLSIHGIEGAFYEPGSKTVIPRKVIGKFSIRLVPDQKPAEIEKLVIDHLKKKHAESGSPNDMKVSMGHGGGMGEGTLLVH</sequence>
<evidence type="ECO:0000313" key="10">
    <source>
        <dbReference type="Proteomes" id="UP000515163"/>
    </source>
</evidence>
<dbReference type="PANTHER" id="PTHR43270:SF4">
    <property type="entry name" value="CARNOSINE DIPEPTIDASE 2, ISOFORM A"/>
    <property type="match status" value="1"/>
</dbReference>
<keyword evidence="4" id="KW-0645">Protease</keyword>
<dbReference type="InterPro" id="IPR002933">
    <property type="entry name" value="Peptidase_M20"/>
</dbReference>
<dbReference type="Pfam" id="PF01546">
    <property type="entry name" value="Peptidase_M20"/>
    <property type="match status" value="1"/>
</dbReference>
<comment type="subunit">
    <text evidence="2">Homodimer.</text>
</comment>
<dbReference type="GO" id="GO:0046872">
    <property type="term" value="F:metal ion binding"/>
    <property type="evidence" value="ECO:0007669"/>
    <property type="project" value="UniProtKB-KW"/>
</dbReference>
<evidence type="ECO:0000256" key="7">
    <source>
        <dbReference type="ARBA" id="ARBA00023049"/>
    </source>
</evidence>
<keyword evidence="10" id="KW-1185">Reference proteome</keyword>
<keyword evidence="7" id="KW-0482">Metalloprotease</keyword>
<evidence type="ECO:0000256" key="2">
    <source>
        <dbReference type="ARBA" id="ARBA00011738"/>
    </source>
</evidence>
<dbReference type="FunFam" id="3.30.70.360:FF:000008">
    <property type="entry name" value="Cytosolic non-specific dipeptidase"/>
    <property type="match status" value="1"/>
</dbReference>
<reference evidence="11" key="1">
    <citation type="submission" date="2025-08" db="UniProtKB">
        <authorList>
            <consortium name="RefSeq"/>
        </authorList>
    </citation>
    <scope>IDENTIFICATION</scope>
    <source>
        <tissue evidence="11">Tentacle</tissue>
    </source>
</reference>
<evidence type="ECO:0000256" key="6">
    <source>
        <dbReference type="ARBA" id="ARBA00022801"/>
    </source>
</evidence>
<dbReference type="InterPro" id="IPR001261">
    <property type="entry name" value="ArgE/DapE_CS"/>
</dbReference>
<name>A0A6P8J1J4_ACTTE</name>
<dbReference type="InterPro" id="IPR011650">
    <property type="entry name" value="Peptidase_M20_dimer"/>
</dbReference>
<dbReference type="GeneID" id="116307316"/>
<comment type="similarity">
    <text evidence="1">Belongs to the peptidase M20A family.</text>
</comment>
<dbReference type="PANTHER" id="PTHR43270">
    <property type="entry name" value="BETA-ALA-HIS DIPEPTIDASE"/>
    <property type="match status" value="1"/>
</dbReference>
<evidence type="ECO:0000259" key="9">
    <source>
        <dbReference type="Pfam" id="PF07687"/>
    </source>
</evidence>
<evidence type="ECO:0000256" key="8">
    <source>
        <dbReference type="SAM" id="MobiDB-lite"/>
    </source>
</evidence>
<dbReference type="Pfam" id="PF07687">
    <property type="entry name" value="M20_dimer"/>
    <property type="match status" value="1"/>
</dbReference>
<evidence type="ECO:0000256" key="4">
    <source>
        <dbReference type="ARBA" id="ARBA00022670"/>
    </source>
</evidence>
<dbReference type="FunFam" id="3.40.630.10:FF:000014">
    <property type="entry name" value="Cytosolic non-specific dipeptidase"/>
    <property type="match status" value="1"/>
</dbReference>
<dbReference type="Gene3D" id="3.40.630.10">
    <property type="entry name" value="Zn peptidases"/>
    <property type="match status" value="1"/>
</dbReference>
<dbReference type="PROSITE" id="PS00759">
    <property type="entry name" value="ARGE_DAPE_CPG2_2"/>
    <property type="match status" value="1"/>
</dbReference>
<dbReference type="RefSeq" id="XP_031573364.1">
    <property type="nucleotide sequence ID" value="XM_031717504.1"/>
</dbReference>
<dbReference type="Gene3D" id="3.30.70.360">
    <property type="match status" value="1"/>
</dbReference>
<dbReference type="GO" id="GO:0006508">
    <property type="term" value="P:proteolysis"/>
    <property type="evidence" value="ECO:0007669"/>
    <property type="project" value="UniProtKB-KW"/>
</dbReference>
<keyword evidence="6" id="KW-0378">Hydrolase</keyword>
<feature type="region of interest" description="Disordered" evidence="8">
    <location>
        <begin position="366"/>
        <end position="394"/>
    </location>
</feature>
<dbReference type="Proteomes" id="UP000515163">
    <property type="component" value="Unplaced"/>
</dbReference>
<gene>
    <name evidence="11" type="primary">LOC116307316</name>
</gene>
<proteinExistence type="inferred from homology"/>
<dbReference type="CDD" id="cd05676">
    <property type="entry name" value="M20_dipept_like_CNDP"/>
    <property type="match status" value="1"/>
</dbReference>
<dbReference type="SUPFAM" id="SSF53187">
    <property type="entry name" value="Zn-dependent exopeptidases"/>
    <property type="match status" value="1"/>
</dbReference>
<dbReference type="GO" id="GO:0008237">
    <property type="term" value="F:metallopeptidase activity"/>
    <property type="evidence" value="ECO:0007669"/>
    <property type="project" value="UniProtKB-KW"/>
</dbReference>
<keyword evidence="3" id="KW-0597">Phosphoprotein</keyword>
<evidence type="ECO:0000313" key="11">
    <source>
        <dbReference type="RefSeq" id="XP_031573364.1"/>
    </source>
</evidence>
<dbReference type="OrthoDB" id="7832001at2759"/>
<keyword evidence="5" id="KW-0479">Metal-binding</keyword>
<evidence type="ECO:0000256" key="3">
    <source>
        <dbReference type="ARBA" id="ARBA00022553"/>
    </source>
</evidence>
<evidence type="ECO:0000256" key="5">
    <source>
        <dbReference type="ARBA" id="ARBA00022723"/>
    </source>
</evidence>
<accession>A0A6P8J1J4</accession>
<feature type="domain" description="Peptidase M20 dimerisation" evidence="9">
    <location>
        <begin position="210"/>
        <end position="369"/>
    </location>
</feature>
<organism evidence="10 11">
    <name type="scientific">Actinia tenebrosa</name>
    <name type="common">Australian red waratah sea anemone</name>
    <dbReference type="NCBI Taxonomy" id="6105"/>
    <lineage>
        <taxon>Eukaryota</taxon>
        <taxon>Metazoa</taxon>
        <taxon>Cnidaria</taxon>
        <taxon>Anthozoa</taxon>
        <taxon>Hexacorallia</taxon>
        <taxon>Actiniaria</taxon>
        <taxon>Actiniidae</taxon>
        <taxon>Actinia</taxon>
    </lineage>
</organism>
<evidence type="ECO:0000256" key="1">
    <source>
        <dbReference type="ARBA" id="ARBA00006247"/>
    </source>
</evidence>